<organism evidence="2 3">
    <name type="scientific">Collybiopsis luxurians FD-317 M1</name>
    <dbReference type="NCBI Taxonomy" id="944289"/>
    <lineage>
        <taxon>Eukaryota</taxon>
        <taxon>Fungi</taxon>
        <taxon>Dikarya</taxon>
        <taxon>Basidiomycota</taxon>
        <taxon>Agaricomycotina</taxon>
        <taxon>Agaricomycetes</taxon>
        <taxon>Agaricomycetidae</taxon>
        <taxon>Agaricales</taxon>
        <taxon>Marasmiineae</taxon>
        <taxon>Omphalotaceae</taxon>
        <taxon>Collybiopsis</taxon>
        <taxon>Collybiopsis luxurians</taxon>
    </lineage>
</organism>
<sequence length="349" mass="37822">MPISEPATLNASVTSSMMTSTNTATSKYLVQENHNLCKIVKGAGQIIEANYAQLKLMEIENAKYCEKTFSKKKQVALNANAACHLTSEETLDLLAWHELKKNVVAIIKELKPKFKSVKKHLADAEKAFQVSQRKAEREEKVAQTKVVKAAQATGHKGQHCERSRGNGGRGKGGRGRGRGGKTSADISVVSLGEAFSGLSLIASDPPSGYSQALLDGTGPMQNDEQADSLSTHPHPCPHPCPCPLPLPHHALVPTQHNSSATCDSIHGTPATDTVLSSSSVKNVEGKTVVEMIQAHKWVGRGLQFEVLWEDRDITWVKRSIVKDCAALDDHLKLHCVTNPSQLPKAKDLH</sequence>
<protein>
    <submittedName>
        <fullName evidence="2">Unplaced genomic scaffold GYMLUscaffold_76, whole genome shotgun sequence</fullName>
    </submittedName>
</protein>
<gene>
    <name evidence="2" type="ORF">GYMLUDRAFT_63563</name>
</gene>
<keyword evidence="3" id="KW-1185">Reference proteome</keyword>
<dbReference type="AlphaFoldDB" id="A0A0D0ATH9"/>
<dbReference type="Proteomes" id="UP000053593">
    <property type="component" value="Unassembled WGS sequence"/>
</dbReference>
<feature type="compositionally biased region" description="Low complexity" evidence="1">
    <location>
        <begin position="143"/>
        <end position="153"/>
    </location>
</feature>
<feature type="region of interest" description="Disordered" evidence="1">
    <location>
        <begin position="132"/>
        <end position="183"/>
    </location>
</feature>
<accession>A0A0D0ATH9</accession>
<evidence type="ECO:0000256" key="1">
    <source>
        <dbReference type="SAM" id="MobiDB-lite"/>
    </source>
</evidence>
<evidence type="ECO:0000313" key="2">
    <source>
        <dbReference type="EMBL" id="KIK53785.1"/>
    </source>
</evidence>
<dbReference type="HOGENOM" id="CLU_794667_0_0_1"/>
<dbReference type="OrthoDB" id="3158924at2759"/>
<proteinExistence type="predicted"/>
<reference evidence="2 3" key="1">
    <citation type="submission" date="2014-04" db="EMBL/GenBank/DDBJ databases">
        <title>Evolutionary Origins and Diversification of the Mycorrhizal Mutualists.</title>
        <authorList>
            <consortium name="DOE Joint Genome Institute"/>
            <consortium name="Mycorrhizal Genomics Consortium"/>
            <person name="Kohler A."/>
            <person name="Kuo A."/>
            <person name="Nagy L.G."/>
            <person name="Floudas D."/>
            <person name="Copeland A."/>
            <person name="Barry K.W."/>
            <person name="Cichocki N."/>
            <person name="Veneault-Fourrey C."/>
            <person name="LaButti K."/>
            <person name="Lindquist E.A."/>
            <person name="Lipzen A."/>
            <person name="Lundell T."/>
            <person name="Morin E."/>
            <person name="Murat C."/>
            <person name="Riley R."/>
            <person name="Ohm R."/>
            <person name="Sun H."/>
            <person name="Tunlid A."/>
            <person name="Henrissat B."/>
            <person name="Grigoriev I.V."/>
            <person name="Hibbett D.S."/>
            <person name="Martin F."/>
        </authorList>
    </citation>
    <scope>NUCLEOTIDE SEQUENCE [LARGE SCALE GENOMIC DNA]</scope>
    <source>
        <strain evidence="2 3">FD-317 M1</strain>
    </source>
</reference>
<evidence type="ECO:0000313" key="3">
    <source>
        <dbReference type="Proteomes" id="UP000053593"/>
    </source>
</evidence>
<dbReference type="InterPro" id="IPR016197">
    <property type="entry name" value="Chromo-like_dom_sf"/>
</dbReference>
<feature type="compositionally biased region" description="Basic and acidic residues" evidence="1">
    <location>
        <begin position="133"/>
        <end position="142"/>
    </location>
</feature>
<name>A0A0D0ATH9_9AGAR</name>
<dbReference type="SUPFAM" id="SSF54160">
    <property type="entry name" value="Chromo domain-like"/>
    <property type="match status" value="1"/>
</dbReference>
<dbReference type="EMBL" id="KN834824">
    <property type="protein sequence ID" value="KIK53785.1"/>
    <property type="molecule type" value="Genomic_DNA"/>
</dbReference>